<dbReference type="PANTHER" id="PTHR11842:SF10">
    <property type="entry name" value="MITOTIC SPINDLE ASSEMBLY CHECKPOINT PROTEIN MAD2B"/>
    <property type="match status" value="1"/>
</dbReference>
<keyword evidence="8" id="KW-1185">Reference proteome</keyword>
<evidence type="ECO:0000313" key="8">
    <source>
        <dbReference type="Proteomes" id="UP000242188"/>
    </source>
</evidence>
<dbReference type="Gene3D" id="3.30.900.10">
    <property type="entry name" value="HORMA domain"/>
    <property type="match status" value="1"/>
</dbReference>
<evidence type="ECO:0000256" key="1">
    <source>
        <dbReference type="ARBA" id="ARBA00004123"/>
    </source>
</evidence>
<dbReference type="InterPro" id="IPR003511">
    <property type="entry name" value="HORMA_dom"/>
</dbReference>
<dbReference type="GO" id="GO:0006974">
    <property type="term" value="P:DNA damage response"/>
    <property type="evidence" value="ECO:0007669"/>
    <property type="project" value="UniProtKB-KW"/>
</dbReference>
<keyword evidence="2" id="KW-0227">DNA damage</keyword>
<keyword evidence="3" id="KW-0539">Nucleus</keyword>
<evidence type="ECO:0000256" key="4">
    <source>
        <dbReference type="ARBA" id="ARBA00044131"/>
    </source>
</evidence>
<name>A0A210QDF3_MIZYE</name>
<evidence type="ECO:0000256" key="5">
    <source>
        <dbReference type="ARBA" id="ARBA00044264"/>
    </source>
</evidence>
<comment type="caution">
    <text evidence="7">The sequence shown here is derived from an EMBL/GenBank/DDBJ whole genome shotgun (WGS) entry which is preliminary data.</text>
</comment>
<proteinExistence type="predicted"/>
<dbReference type="STRING" id="6573.A0A210QDF3"/>
<dbReference type="PANTHER" id="PTHR11842">
    <property type="entry name" value="MITOTIC SPINDLE ASSEMBLY CHECKPOINT PROTEIN MAD2"/>
    <property type="match status" value="1"/>
</dbReference>
<evidence type="ECO:0000256" key="2">
    <source>
        <dbReference type="ARBA" id="ARBA00022763"/>
    </source>
</evidence>
<dbReference type="Proteomes" id="UP000242188">
    <property type="component" value="Unassembled WGS sequence"/>
</dbReference>
<dbReference type="GO" id="GO:0016035">
    <property type="term" value="C:zeta DNA polymerase complex"/>
    <property type="evidence" value="ECO:0007669"/>
    <property type="project" value="TreeGrafter"/>
</dbReference>
<evidence type="ECO:0000313" key="7">
    <source>
        <dbReference type="EMBL" id="OWF46718.1"/>
    </source>
</evidence>
<reference evidence="7 8" key="1">
    <citation type="journal article" date="2017" name="Nat. Ecol. Evol.">
        <title>Scallop genome provides insights into evolution of bilaterian karyotype and development.</title>
        <authorList>
            <person name="Wang S."/>
            <person name="Zhang J."/>
            <person name="Jiao W."/>
            <person name="Li J."/>
            <person name="Xun X."/>
            <person name="Sun Y."/>
            <person name="Guo X."/>
            <person name="Huan P."/>
            <person name="Dong B."/>
            <person name="Zhang L."/>
            <person name="Hu X."/>
            <person name="Sun X."/>
            <person name="Wang J."/>
            <person name="Zhao C."/>
            <person name="Wang Y."/>
            <person name="Wang D."/>
            <person name="Huang X."/>
            <person name="Wang R."/>
            <person name="Lv J."/>
            <person name="Li Y."/>
            <person name="Zhang Z."/>
            <person name="Liu B."/>
            <person name="Lu W."/>
            <person name="Hui Y."/>
            <person name="Liang J."/>
            <person name="Zhou Z."/>
            <person name="Hou R."/>
            <person name="Li X."/>
            <person name="Liu Y."/>
            <person name="Li H."/>
            <person name="Ning X."/>
            <person name="Lin Y."/>
            <person name="Zhao L."/>
            <person name="Xing Q."/>
            <person name="Dou J."/>
            <person name="Li Y."/>
            <person name="Mao J."/>
            <person name="Guo H."/>
            <person name="Dou H."/>
            <person name="Li T."/>
            <person name="Mu C."/>
            <person name="Jiang W."/>
            <person name="Fu Q."/>
            <person name="Fu X."/>
            <person name="Miao Y."/>
            <person name="Liu J."/>
            <person name="Yu Q."/>
            <person name="Li R."/>
            <person name="Liao H."/>
            <person name="Li X."/>
            <person name="Kong Y."/>
            <person name="Jiang Z."/>
            <person name="Chourrout D."/>
            <person name="Li R."/>
            <person name="Bao Z."/>
        </authorList>
    </citation>
    <scope>NUCLEOTIDE SEQUENCE [LARGE SCALE GENOMIC DNA]</scope>
    <source>
        <strain evidence="7 8">PY_sf001</strain>
    </source>
</reference>
<dbReference type="OrthoDB" id="21254at2759"/>
<evidence type="ECO:0000259" key="6">
    <source>
        <dbReference type="PROSITE" id="PS50815"/>
    </source>
</evidence>
<organism evidence="7 8">
    <name type="scientific">Mizuhopecten yessoensis</name>
    <name type="common">Japanese scallop</name>
    <name type="synonym">Patinopecten yessoensis</name>
    <dbReference type="NCBI Taxonomy" id="6573"/>
    <lineage>
        <taxon>Eukaryota</taxon>
        <taxon>Metazoa</taxon>
        <taxon>Spiralia</taxon>
        <taxon>Lophotrochozoa</taxon>
        <taxon>Mollusca</taxon>
        <taxon>Bivalvia</taxon>
        <taxon>Autobranchia</taxon>
        <taxon>Pteriomorphia</taxon>
        <taxon>Pectinida</taxon>
        <taxon>Pectinoidea</taxon>
        <taxon>Pectinidae</taxon>
        <taxon>Mizuhopecten</taxon>
    </lineage>
</organism>
<accession>A0A210QDF3</accession>
<gene>
    <name evidence="7" type="ORF">KP79_PYT21215</name>
</gene>
<dbReference type="GO" id="GO:0005634">
    <property type="term" value="C:nucleus"/>
    <property type="evidence" value="ECO:0007669"/>
    <property type="project" value="UniProtKB-SubCell"/>
</dbReference>
<dbReference type="FunFam" id="3.30.900.10:FF:000003">
    <property type="entry name" value="Mitotic spindle assembly checkpoint protein MAD2B"/>
    <property type="match status" value="1"/>
</dbReference>
<dbReference type="EMBL" id="NEDP02004099">
    <property type="protein sequence ID" value="OWF46718.1"/>
    <property type="molecule type" value="Genomic_DNA"/>
</dbReference>
<dbReference type="InterPro" id="IPR036570">
    <property type="entry name" value="HORMA_dom_sf"/>
</dbReference>
<dbReference type="SUPFAM" id="SSF56019">
    <property type="entry name" value="The spindle assembly checkpoint protein mad2"/>
    <property type="match status" value="1"/>
</dbReference>
<protein>
    <recommendedName>
        <fullName evidence="4">Mitotic spindle assembly checkpoint protein MAD2B</fullName>
    </recommendedName>
    <alternativeName>
        <fullName evidence="5">Mitotic arrest deficient 2-like protein 2</fullName>
    </alternativeName>
</protein>
<dbReference type="Pfam" id="PF02301">
    <property type="entry name" value="HORMA"/>
    <property type="match status" value="1"/>
</dbReference>
<sequence>MSVDQRNTQFCLETATVGADVLCEFLEVSIHSILYLRDLYPRGVFEKRKKYNVPVQMCLHPDVCKYVVNIVDSVHRLNQLNQVEKIAMVILGPDHRPLERFVIEIGRHSDNMKGDDRYLYQLEQSLRAFLLKLNVSDALLQPLPKDCTWAIQVETTESAADSINDKQMVQGFPWVEAEGRETTLDEPNIIPLRAVTSDFIKMQMFVEETTKKS</sequence>
<dbReference type="AlphaFoldDB" id="A0A210QDF3"/>
<dbReference type="InterPro" id="IPR045091">
    <property type="entry name" value="Mad2-like"/>
</dbReference>
<evidence type="ECO:0000256" key="3">
    <source>
        <dbReference type="ARBA" id="ARBA00023242"/>
    </source>
</evidence>
<feature type="domain" description="HORMA" evidence="6">
    <location>
        <begin position="16"/>
        <end position="206"/>
    </location>
</feature>
<comment type="subcellular location">
    <subcellularLocation>
        <location evidence="1">Nucleus</location>
    </subcellularLocation>
</comment>
<dbReference type="PROSITE" id="PS50815">
    <property type="entry name" value="HORMA"/>
    <property type="match status" value="1"/>
</dbReference>